<proteinExistence type="predicted"/>
<dbReference type="EMBL" id="LJHD01000251">
    <property type="protein sequence ID" value="ONI39881.1"/>
    <property type="molecule type" value="Genomic_DNA"/>
</dbReference>
<accession>A0ACC8XBL3</accession>
<keyword evidence="2" id="KW-1185">Reference proteome</keyword>
<evidence type="ECO:0000313" key="1">
    <source>
        <dbReference type="EMBL" id="ONI39881.1"/>
    </source>
</evidence>
<reference evidence="1" key="1">
    <citation type="submission" date="2016-08" db="EMBL/GenBank/DDBJ databases">
        <authorList>
            <person name="Ngugi D.K."/>
            <person name="Miyake S."/>
            <person name="Stingl U."/>
        </authorList>
    </citation>
    <scope>NUCLEOTIDE SEQUENCE</scope>
    <source>
        <strain evidence="1">SCG-D08WGA-EpuloA1</strain>
    </source>
</reference>
<comment type="caution">
    <text evidence="1">The sequence shown here is derived from an EMBL/GenBank/DDBJ whole genome shotgun (WGS) entry which is preliminary data.</text>
</comment>
<dbReference type="Proteomes" id="UP000188637">
    <property type="component" value="Unassembled WGS sequence"/>
</dbReference>
<organism evidence="1 2">
    <name type="scientific">Candidatus Epulonipiscium fishelsonii</name>
    <dbReference type="NCBI Taxonomy" id="77094"/>
    <lineage>
        <taxon>Bacteria</taxon>
        <taxon>Bacillati</taxon>
        <taxon>Bacillota</taxon>
        <taxon>Clostridia</taxon>
        <taxon>Lachnospirales</taxon>
        <taxon>Lachnospiraceae</taxon>
        <taxon>Candidatus Epulonipiscium</taxon>
    </lineage>
</organism>
<protein>
    <submittedName>
        <fullName evidence="1">Uncharacterized protein</fullName>
    </submittedName>
</protein>
<evidence type="ECO:0000313" key="2">
    <source>
        <dbReference type="Proteomes" id="UP000188637"/>
    </source>
</evidence>
<gene>
    <name evidence="1" type="ORF">AN640_00325</name>
</gene>
<sequence>MNILNPEIIKQFNDVKFAIEEAKKDLEEIQEVTNAIIDAEAVIMAKDNIIAKREKQEIEKLEELQEDTKNIIQARNQKLLELEQEYTDKKIALEKERKREFEEFDYTLKRSRRLDNDKWEEEKSTRLKEITNRENELTKREEEMTKKETEFKELKEKVEGIKDLVEKEKEAAYIEAKKSFDKEKAIETNSIKKNAEWEIKVAKMEQERTMEDFMRAQEQIENLQEKLEAAYNSMNALATTTVQSTGGLKVLDVGRNSETQKR</sequence>
<name>A0ACC8XBL3_9FIRM</name>